<comment type="caution">
    <text evidence="3">The sequence shown here is derived from an EMBL/GenBank/DDBJ whole genome shotgun (WGS) entry which is preliminary data.</text>
</comment>
<keyword evidence="2" id="KW-0812">Transmembrane</keyword>
<dbReference type="AlphaFoldDB" id="A0A645CUA0"/>
<feature type="transmembrane region" description="Helical" evidence="2">
    <location>
        <begin position="49"/>
        <end position="72"/>
    </location>
</feature>
<feature type="transmembrane region" description="Helical" evidence="2">
    <location>
        <begin position="20"/>
        <end position="37"/>
    </location>
</feature>
<accession>A0A645CUA0</accession>
<name>A0A645CUA0_9ZZZZ</name>
<feature type="compositionally biased region" description="Polar residues" evidence="1">
    <location>
        <begin position="88"/>
        <end position="98"/>
    </location>
</feature>
<sequence>MQLGEHIPPLTHPQPRQEMFLAPGLLFAAGLMALYLIPCLPGMQIPQELRALILLSATETGVSLISSSLTLLRTITRILYRQRRSNHQHLSQTPTIARSQDHAAHPRIQRQLGQFAADRREHSRLIVADRPKLRQQRIPVTDQTRARRIDEGEILNRTQTQRFHPQDHAGQRGTQNFRIGMRRPSIEIVFVVQPDADAVHHPTAPSGTLHGRRPGNFLDLQLFDFVAW</sequence>
<organism evidence="3">
    <name type="scientific">bioreactor metagenome</name>
    <dbReference type="NCBI Taxonomy" id="1076179"/>
    <lineage>
        <taxon>unclassified sequences</taxon>
        <taxon>metagenomes</taxon>
        <taxon>ecological metagenomes</taxon>
    </lineage>
</organism>
<gene>
    <name evidence="3" type="ORF">SDC9_127528</name>
</gene>
<dbReference type="EMBL" id="VSSQ01030089">
    <property type="protein sequence ID" value="MPM80481.1"/>
    <property type="molecule type" value="Genomic_DNA"/>
</dbReference>
<keyword evidence="2" id="KW-1133">Transmembrane helix</keyword>
<evidence type="ECO:0000313" key="3">
    <source>
        <dbReference type="EMBL" id="MPM80481.1"/>
    </source>
</evidence>
<keyword evidence="2" id="KW-0472">Membrane</keyword>
<feature type="region of interest" description="Disordered" evidence="1">
    <location>
        <begin position="86"/>
        <end position="105"/>
    </location>
</feature>
<reference evidence="3" key="1">
    <citation type="submission" date="2019-08" db="EMBL/GenBank/DDBJ databases">
        <authorList>
            <person name="Kucharzyk K."/>
            <person name="Murdoch R.W."/>
            <person name="Higgins S."/>
            <person name="Loffler F."/>
        </authorList>
    </citation>
    <scope>NUCLEOTIDE SEQUENCE</scope>
</reference>
<evidence type="ECO:0000256" key="1">
    <source>
        <dbReference type="SAM" id="MobiDB-lite"/>
    </source>
</evidence>
<proteinExistence type="predicted"/>
<protein>
    <submittedName>
        <fullName evidence="3">Uncharacterized protein</fullName>
    </submittedName>
</protein>
<evidence type="ECO:0000256" key="2">
    <source>
        <dbReference type="SAM" id="Phobius"/>
    </source>
</evidence>